<feature type="region of interest" description="Disordered" evidence="1">
    <location>
        <begin position="1"/>
        <end position="64"/>
    </location>
</feature>
<feature type="compositionally biased region" description="Low complexity" evidence="1">
    <location>
        <begin position="392"/>
        <end position="401"/>
    </location>
</feature>
<feature type="region of interest" description="Disordered" evidence="1">
    <location>
        <begin position="335"/>
        <end position="422"/>
    </location>
</feature>
<gene>
    <name evidence="2" type="ORF">MCHLO_16062</name>
</gene>
<evidence type="ECO:0000313" key="2">
    <source>
        <dbReference type="EMBL" id="GAT59827.1"/>
    </source>
</evidence>
<reference evidence="2" key="1">
    <citation type="submission" date="2014-09" db="EMBL/GenBank/DDBJ databases">
        <title>Genome sequence of the luminous mushroom Mycena chlorophos for searching fungal bioluminescence genes.</title>
        <authorList>
            <person name="Tanaka Y."/>
            <person name="Kasuga D."/>
            <person name="Oba Y."/>
            <person name="Hase S."/>
            <person name="Sato K."/>
            <person name="Oba Y."/>
            <person name="Sakakibara Y."/>
        </authorList>
    </citation>
    <scope>NUCLEOTIDE SEQUENCE</scope>
</reference>
<feature type="region of interest" description="Disordered" evidence="1">
    <location>
        <begin position="513"/>
        <end position="532"/>
    </location>
</feature>
<evidence type="ECO:0000256" key="1">
    <source>
        <dbReference type="SAM" id="MobiDB-lite"/>
    </source>
</evidence>
<accession>A0ABQ0MAE2</accession>
<dbReference type="EMBL" id="DF849907">
    <property type="protein sequence ID" value="GAT59827.1"/>
    <property type="molecule type" value="Genomic_DNA"/>
</dbReference>
<keyword evidence="3" id="KW-1185">Reference proteome</keyword>
<dbReference type="Proteomes" id="UP000815677">
    <property type="component" value="Unassembled WGS sequence"/>
</dbReference>
<feature type="compositionally biased region" description="Polar residues" evidence="1">
    <location>
        <begin position="380"/>
        <end position="389"/>
    </location>
</feature>
<feature type="region of interest" description="Disordered" evidence="1">
    <location>
        <begin position="237"/>
        <end position="267"/>
    </location>
</feature>
<feature type="compositionally biased region" description="Low complexity" evidence="1">
    <location>
        <begin position="347"/>
        <end position="379"/>
    </location>
</feature>
<sequence length="749" mass="81557">MNPVVVSRGRDRSVALSAAARKASEERAKASRRSRHSSLSPSPSPSPASSAFSSPRSHSPTPPLTLSDQIHIAYAADDLHLAKVLLLRLQGIEVTSDSDPRIAAVTEDAFHEYFVPYPLDDTISVPLKPTPKTRPSLPPPTEQERRRDNLKAKEKLWETEARRFAEEKLRWDSARRARLDQEREQDRVRLIKQKEAAAAMVDLRRKRMKPAARTLNFALVPAVPPPPPKFTYDFPFTPRTARPPPAPRISPVRRPEPVDEQQPRQPNRVSFQEVLACMQGDLFPILPEERIVPQSRTTKARRQAALREALLDAGITMTPPDPKGKGRAVPIRCTEVVRTPPSPSPSTPSSSGLSRAGSWLSFGSSSRSSTSTAPSSWISTESSPITTKSPLRRLSVSSVSSWLPGARRTASPEAQSPRAHVHAADCRCRDSARQLASAHPLMDPPSSQTKASRSDEMKGSLANTLGRLTALAKSVQSAYVRAVVVGYGGPSPEWDQPEDEEYDLGLGCPPSPVKEVPRSAPIPPPPRPRLLSTRIPLPIKPSGQRASVADVRDFVSSLTSVDDDAPANNSEDELVPSATLSQLTPRLPRLVPTPPARTQLPATLPYDRVFAPPVPLPRSPWATLVAAGAAARVGAGDADVDVWAEKAPTSISRDITDMLSSDWQSYEPVLRDRAVPNPAFLRVKALHNYAADVLWTHASSVGVSVGAMLPTTPRWPKEAMVAQVPVPGARCAAGSRLRFVYSRERGVLV</sequence>
<name>A0ABQ0MAE2_MYCCL</name>
<proteinExistence type="predicted"/>
<evidence type="ECO:0000313" key="3">
    <source>
        <dbReference type="Proteomes" id="UP000815677"/>
    </source>
</evidence>
<organism evidence="2 3">
    <name type="scientific">Mycena chlorophos</name>
    <name type="common">Agaric fungus</name>
    <name type="synonym">Agaricus chlorophos</name>
    <dbReference type="NCBI Taxonomy" id="658473"/>
    <lineage>
        <taxon>Eukaryota</taxon>
        <taxon>Fungi</taxon>
        <taxon>Dikarya</taxon>
        <taxon>Basidiomycota</taxon>
        <taxon>Agaricomycotina</taxon>
        <taxon>Agaricomycetes</taxon>
        <taxon>Agaricomycetidae</taxon>
        <taxon>Agaricales</taxon>
        <taxon>Marasmiineae</taxon>
        <taxon>Mycenaceae</taxon>
        <taxon>Mycena</taxon>
    </lineage>
</organism>
<feature type="compositionally biased region" description="Low complexity" evidence="1">
    <location>
        <begin position="37"/>
        <end position="59"/>
    </location>
</feature>
<protein>
    <submittedName>
        <fullName evidence="2">Uncharacterized protein</fullName>
    </submittedName>
</protein>
<feature type="region of interest" description="Disordered" evidence="1">
    <location>
        <begin position="435"/>
        <end position="458"/>
    </location>
</feature>
<feature type="region of interest" description="Disordered" evidence="1">
    <location>
        <begin position="125"/>
        <end position="148"/>
    </location>
</feature>